<organism evidence="1 2">
    <name type="scientific">Pseudomonas congelans</name>
    <dbReference type="NCBI Taxonomy" id="200452"/>
    <lineage>
        <taxon>Bacteria</taxon>
        <taxon>Pseudomonadati</taxon>
        <taxon>Pseudomonadota</taxon>
        <taxon>Gammaproteobacteria</taxon>
        <taxon>Pseudomonadales</taxon>
        <taxon>Pseudomonadaceae</taxon>
        <taxon>Pseudomonas</taxon>
    </lineage>
</organism>
<proteinExistence type="predicted"/>
<protein>
    <submittedName>
        <fullName evidence="1">Uncharacterized protein</fullName>
    </submittedName>
</protein>
<dbReference type="EMBL" id="LJQB01000071">
    <property type="protein sequence ID" value="KPW83410.1"/>
    <property type="molecule type" value="Genomic_DNA"/>
</dbReference>
<sequence>MERSDGHMSTIAVHWLHDGPCQVVQNQPKGLYSMNIREMASFLLSGL</sequence>
<reference evidence="1 2" key="1">
    <citation type="submission" date="2015-09" db="EMBL/GenBank/DDBJ databases">
        <title>Genome announcement of multiple Pseudomonas syringae strains.</title>
        <authorList>
            <person name="Thakur S."/>
            <person name="Wang P.W."/>
            <person name="Gong Y."/>
            <person name="Weir B.S."/>
            <person name="Guttman D.S."/>
        </authorList>
    </citation>
    <scope>NUCLEOTIDE SEQUENCE [LARGE SCALE GENOMIC DNA]</scope>
    <source>
        <strain evidence="1 2">ICMP19117</strain>
    </source>
</reference>
<evidence type="ECO:0000313" key="1">
    <source>
        <dbReference type="EMBL" id="KPW83410.1"/>
    </source>
</evidence>
<accession>A0A0P9RH28</accession>
<dbReference type="PATRIC" id="fig|200452.3.peg.4309"/>
<dbReference type="Proteomes" id="UP000050411">
    <property type="component" value="Unassembled WGS sequence"/>
</dbReference>
<dbReference type="AlphaFoldDB" id="A0A0P9RH28"/>
<comment type="caution">
    <text evidence="1">The sequence shown here is derived from an EMBL/GenBank/DDBJ whole genome shotgun (WGS) entry which is preliminary data.</text>
</comment>
<name>A0A0P9RH28_9PSED</name>
<gene>
    <name evidence="1" type="ORF">ALO92_101497</name>
</gene>
<evidence type="ECO:0000313" key="2">
    <source>
        <dbReference type="Proteomes" id="UP000050411"/>
    </source>
</evidence>